<dbReference type="EMBL" id="AJYA01000062">
    <property type="protein sequence ID" value="EIM73352.1"/>
    <property type="molecule type" value="Genomic_DNA"/>
</dbReference>
<evidence type="ECO:0000313" key="8">
    <source>
        <dbReference type="Proteomes" id="UP000005551"/>
    </source>
</evidence>
<feature type="domain" description="PAS" evidence="6">
    <location>
        <begin position="140"/>
        <end position="207"/>
    </location>
</feature>
<dbReference type="Pfam" id="PF13188">
    <property type="entry name" value="PAS_8"/>
    <property type="match status" value="1"/>
</dbReference>
<feature type="domain" description="PAS" evidence="6">
    <location>
        <begin position="266"/>
        <end position="333"/>
    </location>
</feature>
<keyword evidence="5 7" id="KW-0418">Kinase</keyword>
<dbReference type="AlphaFoldDB" id="I5BUV0"/>
<accession>I5BUV0</accession>
<dbReference type="Pfam" id="PF08447">
    <property type="entry name" value="PAS_3"/>
    <property type="match status" value="2"/>
</dbReference>
<dbReference type="InterPro" id="IPR052162">
    <property type="entry name" value="Sensor_kinase/Photoreceptor"/>
</dbReference>
<dbReference type="SMART" id="SM00086">
    <property type="entry name" value="PAC"/>
    <property type="match status" value="2"/>
</dbReference>
<sequence>MHYLQLELERLLQSDLKLFNFIQEFALDGLWFWDLENPEEEWMNDRFWEALGYDPRLMPAKSDSWKALIFPQDFEAVEQNLAAHLADPSAPFDQLVRYRHANGSTVWIRCVGKAIFDAAGKPVRLIGVHQDKTLLIREKEQFFTAFHQTAAGMAFLTREGLVQSSNETFGFYLGKECHHLLKKKLSSYIVSAERKGAFEKGMEDMLAGKLSDFSFTACFRVAEGVPKTLQLNLSLLGGMDTATFFVLALDVTDKERSLEELKRTNKLLNEAQRIGKMGAWELDTRTKMLVWSDEVYQIHEVEKGINIQLIDGISFYHPDDRPRIEKGVQDAIFLQQPYDMINRFITAKGRQLWVRSTCYPVVEGGVTVKLFGMFSDVTRQERDKRQIAKEQRFSRQVLDHMQDGFVAFTESGSIKRINPAFHTLSGHPSEASLEGLWVQQFFDMPEGLAPKDCLDILLNRLRESASSSL</sequence>
<proteinExistence type="predicted"/>
<dbReference type="SUPFAM" id="SSF55785">
    <property type="entry name" value="PYP-like sensor domain (PAS domain)"/>
    <property type="match status" value="4"/>
</dbReference>
<comment type="catalytic activity">
    <reaction evidence="1">
        <text>ATP + protein L-histidine = ADP + protein N-phospho-L-histidine.</text>
        <dbReference type="EC" id="2.7.13.3"/>
    </reaction>
</comment>
<gene>
    <name evidence="7" type="ORF">A3SI_18106</name>
</gene>
<protein>
    <recommendedName>
        <fullName evidence="2">histidine kinase</fullName>
        <ecNumber evidence="2">2.7.13.3</ecNumber>
    </recommendedName>
</protein>
<dbReference type="Gene3D" id="3.30.450.20">
    <property type="entry name" value="PAS domain"/>
    <property type="match status" value="3"/>
</dbReference>
<evidence type="ECO:0000256" key="1">
    <source>
        <dbReference type="ARBA" id="ARBA00000085"/>
    </source>
</evidence>
<dbReference type="InterPro" id="IPR013655">
    <property type="entry name" value="PAS_fold_3"/>
</dbReference>
<name>I5BUV0_9BACT</name>
<dbReference type="InterPro" id="IPR001610">
    <property type="entry name" value="PAC"/>
</dbReference>
<evidence type="ECO:0000313" key="7">
    <source>
        <dbReference type="EMBL" id="EIM73352.1"/>
    </source>
</evidence>
<evidence type="ECO:0000256" key="5">
    <source>
        <dbReference type="ARBA" id="ARBA00022777"/>
    </source>
</evidence>
<dbReference type="PANTHER" id="PTHR43304">
    <property type="entry name" value="PHYTOCHROME-LIKE PROTEIN CPH1"/>
    <property type="match status" value="1"/>
</dbReference>
<comment type="caution">
    <text evidence="7">The sequence shown here is derived from an EMBL/GenBank/DDBJ whole genome shotgun (WGS) entry which is preliminary data.</text>
</comment>
<dbReference type="Proteomes" id="UP000005551">
    <property type="component" value="Unassembled WGS sequence"/>
</dbReference>
<dbReference type="InterPro" id="IPR000014">
    <property type="entry name" value="PAS"/>
</dbReference>
<keyword evidence="4" id="KW-0808">Transferase</keyword>
<dbReference type="STRING" id="1189621.A3SI_18106"/>
<dbReference type="RefSeq" id="WP_009057153.1">
    <property type="nucleotide sequence ID" value="NZ_AJYA01000062.1"/>
</dbReference>
<feature type="domain" description="PAS" evidence="6">
    <location>
        <begin position="392"/>
        <end position="459"/>
    </location>
</feature>
<keyword evidence="3" id="KW-0597">Phosphoprotein</keyword>
<evidence type="ECO:0000256" key="3">
    <source>
        <dbReference type="ARBA" id="ARBA00022553"/>
    </source>
</evidence>
<dbReference type="GO" id="GO:0004673">
    <property type="term" value="F:protein histidine kinase activity"/>
    <property type="evidence" value="ECO:0007669"/>
    <property type="project" value="UniProtKB-EC"/>
</dbReference>
<dbReference type="SMART" id="SM00091">
    <property type="entry name" value="PAS"/>
    <property type="match status" value="4"/>
</dbReference>
<dbReference type="OrthoDB" id="905895at2"/>
<evidence type="ECO:0000259" key="6">
    <source>
        <dbReference type="SMART" id="SM00091"/>
    </source>
</evidence>
<evidence type="ECO:0000256" key="2">
    <source>
        <dbReference type="ARBA" id="ARBA00012438"/>
    </source>
</evidence>
<dbReference type="InterPro" id="IPR035965">
    <property type="entry name" value="PAS-like_dom_sf"/>
</dbReference>
<reference evidence="7 8" key="1">
    <citation type="submission" date="2012-05" db="EMBL/GenBank/DDBJ databases">
        <title>Genome sequence of Nitritalea halalkaliphila LW7.</title>
        <authorList>
            <person name="Jangir P.K."/>
            <person name="Singh A."/>
            <person name="Shivaji S."/>
            <person name="Sharma R."/>
        </authorList>
    </citation>
    <scope>NUCLEOTIDE SEQUENCE [LARGE SCALE GENOMIC DNA]</scope>
    <source>
        <strain evidence="7 8">LW7</strain>
    </source>
</reference>
<dbReference type="NCBIfam" id="TIGR00229">
    <property type="entry name" value="sensory_box"/>
    <property type="match status" value="2"/>
</dbReference>
<dbReference type="CDD" id="cd00130">
    <property type="entry name" value="PAS"/>
    <property type="match status" value="2"/>
</dbReference>
<evidence type="ECO:0000256" key="4">
    <source>
        <dbReference type="ARBA" id="ARBA00022679"/>
    </source>
</evidence>
<dbReference type="EC" id="2.7.13.3" evidence="2"/>
<dbReference type="PANTHER" id="PTHR43304:SF1">
    <property type="entry name" value="PAC DOMAIN-CONTAINING PROTEIN"/>
    <property type="match status" value="1"/>
</dbReference>
<feature type="domain" description="PAS" evidence="6">
    <location>
        <begin position="17"/>
        <end position="86"/>
    </location>
</feature>
<organism evidence="7 8">
    <name type="scientific">Nitritalea halalkaliphila LW7</name>
    <dbReference type="NCBI Taxonomy" id="1189621"/>
    <lineage>
        <taxon>Bacteria</taxon>
        <taxon>Pseudomonadati</taxon>
        <taxon>Bacteroidota</taxon>
        <taxon>Cytophagia</taxon>
        <taxon>Cytophagales</taxon>
        <taxon>Cyclobacteriaceae</taxon>
        <taxon>Nitritalea</taxon>
    </lineage>
</organism>
<keyword evidence="8" id="KW-1185">Reference proteome</keyword>